<evidence type="ECO:0000256" key="2">
    <source>
        <dbReference type="ARBA" id="ARBA00005695"/>
    </source>
</evidence>
<evidence type="ECO:0000259" key="5">
    <source>
        <dbReference type="Pfam" id="PF00496"/>
    </source>
</evidence>
<keyword evidence="4" id="KW-0732">Signal</keyword>
<comment type="similarity">
    <text evidence="2">Belongs to the bacterial solute-binding protein 5 family.</text>
</comment>
<dbReference type="Gene3D" id="3.10.105.10">
    <property type="entry name" value="Dipeptide-binding Protein, Domain 3"/>
    <property type="match status" value="1"/>
</dbReference>
<dbReference type="GO" id="GO:0030313">
    <property type="term" value="C:cell envelope"/>
    <property type="evidence" value="ECO:0007669"/>
    <property type="project" value="UniProtKB-SubCell"/>
</dbReference>
<evidence type="ECO:0000256" key="1">
    <source>
        <dbReference type="ARBA" id="ARBA00004196"/>
    </source>
</evidence>
<sequence>MTIELLSYDDGTAKKIADYFKDQIEKNLKGVTVNTKIQPFKQKLKLESAQDYEVSFAGWSPDYSDPMTFIDMFESKSPYNQMSYSNPKYDEMVAKAGNELLSDPKKRWETLGKAEKLFLEEDAGLVPLYQTGRAYVMKPNVKGIVKHNISPEYSFKWAYVTEGK</sequence>
<reference evidence="6" key="1">
    <citation type="submission" date="2019-12" db="EMBL/GenBank/DDBJ databases">
        <title>Epidemiological and comparative genomic analysis of Bacillus anthracis isolated from northern Vietnam.</title>
        <authorList>
            <person name="Hoang T.T.H."/>
            <person name="Dang D.A."/>
            <person name="Pham M.H."/>
            <person name="Luong M.H."/>
            <person name="Tran N.D."/>
            <person name="Nguyen T.H."/>
            <person name="Nguyen T.T."/>
            <person name="Inoue S."/>
            <person name="Morikawa S."/>
            <person name="Okutani A."/>
        </authorList>
    </citation>
    <scope>NUCLEOTIDE SEQUENCE</scope>
    <source>
        <strain evidence="6">TuanDB</strain>
    </source>
</reference>
<dbReference type="Gene3D" id="3.40.190.10">
    <property type="entry name" value="Periplasmic binding protein-like II"/>
    <property type="match status" value="1"/>
</dbReference>
<dbReference type="PANTHER" id="PTHR30290:SF10">
    <property type="entry name" value="PERIPLASMIC OLIGOPEPTIDE-BINDING PROTEIN-RELATED"/>
    <property type="match status" value="1"/>
</dbReference>
<dbReference type="AlphaFoldDB" id="A0A640KX03"/>
<dbReference type="GO" id="GO:0015833">
    <property type="term" value="P:peptide transport"/>
    <property type="evidence" value="ECO:0007669"/>
    <property type="project" value="TreeGrafter"/>
</dbReference>
<keyword evidence="3" id="KW-0813">Transport</keyword>
<feature type="domain" description="Solute-binding protein family 5" evidence="5">
    <location>
        <begin position="3"/>
        <end position="80"/>
    </location>
</feature>
<dbReference type="PANTHER" id="PTHR30290">
    <property type="entry name" value="PERIPLASMIC BINDING COMPONENT OF ABC TRANSPORTER"/>
    <property type="match status" value="1"/>
</dbReference>
<organism evidence="6">
    <name type="scientific">Bacillus anthracis</name>
    <name type="common">anthrax bacterium</name>
    <dbReference type="NCBI Taxonomy" id="1392"/>
    <lineage>
        <taxon>Bacteria</taxon>
        <taxon>Bacillati</taxon>
        <taxon>Bacillota</taxon>
        <taxon>Bacilli</taxon>
        <taxon>Bacillales</taxon>
        <taxon>Bacillaceae</taxon>
        <taxon>Bacillus</taxon>
        <taxon>Bacillus cereus group</taxon>
    </lineage>
</organism>
<evidence type="ECO:0000256" key="3">
    <source>
        <dbReference type="ARBA" id="ARBA00022448"/>
    </source>
</evidence>
<dbReference type="EMBL" id="BLET01000892">
    <property type="protein sequence ID" value="GET94086.1"/>
    <property type="molecule type" value="Genomic_DNA"/>
</dbReference>
<proteinExistence type="inferred from homology"/>
<protein>
    <recommendedName>
        <fullName evidence="5">Solute-binding protein family 5 domain-containing protein</fullName>
    </recommendedName>
</protein>
<comment type="subcellular location">
    <subcellularLocation>
        <location evidence="1">Cell envelope</location>
    </subcellularLocation>
</comment>
<dbReference type="Pfam" id="PF00496">
    <property type="entry name" value="SBP_bac_5"/>
    <property type="match status" value="1"/>
</dbReference>
<name>A0A640KX03_BACAN</name>
<comment type="caution">
    <text evidence="6">The sequence shown here is derived from an EMBL/GenBank/DDBJ whole genome shotgun (WGS) entry which is preliminary data.</text>
</comment>
<dbReference type="GO" id="GO:1904680">
    <property type="term" value="F:peptide transmembrane transporter activity"/>
    <property type="evidence" value="ECO:0007669"/>
    <property type="project" value="TreeGrafter"/>
</dbReference>
<accession>A0A640KX03</accession>
<dbReference type="SUPFAM" id="SSF53850">
    <property type="entry name" value="Periplasmic binding protein-like II"/>
    <property type="match status" value="1"/>
</dbReference>
<dbReference type="InterPro" id="IPR039424">
    <property type="entry name" value="SBP_5"/>
</dbReference>
<dbReference type="InterPro" id="IPR000914">
    <property type="entry name" value="SBP_5_dom"/>
</dbReference>
<evidence type="ECO:0000313" key="6">
    <source>
        <dbReference type="EMBL" id="GET94086.1"/>
    </source>
</evidence>
<gene>
    <name evidence="6" type="ORF">TuanDB_45210</name>
</gene>
<evidence type="ECO:0000256" key="4">
    <source>
        <dbReference type="ARBA" id="ARBA00022729"/>
    </source>
</evidence>